<dbReference type="EMBL" id="LRRQ01000108">
    <property type="protein sequence ID" value="OAM89027.1"/>
    <property type="molecule type" value="Genomic_DNA"/>
</dbReference>
<evidence type="ECO:0000313" key="1">
    <source>
        <dbReference type="EMBL" id="OAM89027.1"/>
    </source>
</evidence>
<dbReference type="PROSITE" id="PS51257">
    <property type="entry name" value="PROKAR_LIPOPROTEIN"/>
    <property type="match status" value="1"/>
</dbReference>
<protein>
    <submittedName>
        <fullName evidence="1">Uncharacterized protein</fullName>
    </submittedName>
</protein>
<dbReference type="STRING" id="1184151.AW736_15120"/>
<gene>
    <name evidence="1" type="ORF">AW736_15120</name>
</gene>
<dbReference type="InterPro" id="IPR013783">
    <property type="entry name" value="Ig-like_fold"/>
</dbReference>
<dbReference type="AlphaFoldDB" id="A0A178IIG0"/>
<reference evidence="1 2" key="1">
    <citation type="submission" date="2016-01" db="EMBL/GenBank/DDBJ databases">
        <title>High potential of lignocellulose degradation of a new Verrucomicrobia species.</title>
        <authorList>
            <person name="Wang Y."/>
            <person name="Shi Y."/>
            <person name="Qiu Z."/>
            <person name="Liu S."/>
            <person name="Yang H."/>
        </authorList>
    </citation>
    <scope>NUCLEOTIDE SEQUENCE [LARGE SCALE GENOMIC DNA]</scope>
    <source>
        <strain evidence="1 2">TSB47</strain>
    </source>
</reference>
<dbReference type="Proteomes" id="UP000078486">
    <property type="component" value="Unassembled WGS sequence"/>
</dbReference>
<comment type="caution">
    <text evidence="1">The sequence shown here is derived from an EMBL/GenBank/DDBJ whole genome shotgun (WGS) entry which is preliminary data.</text>
</comment>
<organism evidence="1 2">
    <name type="scientific">Termitidicoccus mucosus</name>
    <dbReference type="NCBI Taxonomy" id="1184151"/>
    <lineage>
        <taxon>Bacteria</taxon>
        <taxon>Pseudomonadati</taxon>
        <taxon>Verrucomicrobiota</taxon>
        <taxon>Opitutia</taxon>
        <taxon>Opitutales</taxon>
        <taxon>Opitutaceae</taxon>
        <taxon>Termitidicoccus</taxon>
    </lineage>
</organism>
<proteinExistence type="predicted"/>
<dbReference type="Gene3D" id="2.60.40.10">
    <property type="entry name" value="Immunoglobulins"/>
    <property type="match status" value="2"/>
</dbReference>
<sequence length="251" mass="28613">MRVLPIIFSTIHAHMKIKISIHLVGLFCMLLGASCSKEAQQKAVVPDIIYEDGVAPAAVFSATRNGHLVSLEWFHDFSACKSIEVLRNTTGRPRNRHRSALLKPETRRYEDTLPDTSSYWYWLKVTPPEGGAKTLGPVRVGADDRKIGSYSRISDKYPWQVRRDNATATIAWSFPNIKYRHIRIIRSTNPKNNRQEILTTLEWSSSRIDELPDPEADYWYWIEALLHEGTFVVQGPVKAEFAPKGSSKTME</sequence>
<accession>A0A178IIG0</accession>
<keyword evidence="2" id="KW-1185">Reference proteome</keyword>
<name>A0A178IIG0_9BACT</name>
<evidence type="ECO:0000313" key="2">
    <source>
        <dbReference type="Proteomes" id="UP000078486"/>
    </source>
</evidence>